<keyword evidence="1" id="KW-1133">Transmembrane helix</keyword>
<protein>
    <submittedName>
        <fullName evidence="2">Uncharacterized protein</fullName>
    </submittedName>
</protein>
<proteinExistence type="predicted"/>
<dbReference type="EMBL" id="QUNO01000038">
    <property type="protein sequence ID" value="REH18059.1"/>
    <property type="molecule type" value="Genomic_DNA"/>
</dbReference>
<organism evidence="2 3">
    <name type="scientific">Kutzneria buriramensis</name>
    <dbReference type="NCBI Taxonomy" id="1045776"/>
    <lineage>
        <taxon>Bacteria</taxon>
        <taxon>Bacillati</taxon>
        <taxon>Actinomycetota</taxon>
        <taxon>Actinomycetes</taxon>
        <taxon>Pseudonocardiales</taxon>
        <taxon>Pseudonocardiaceae</taxon>
        <taxon>Kutzneria</taxon>
    </lineage>
</organism>
<feature type="transmembrane region" description="Helical" evidence="1">
    <location>
        <begin position="86"/>
        <end position="105"/>
    </location>
</feature>
<dbReference type="Proteomes" id="UP000256269">
    <property type="component" value="Unassembled WGS sequence"/>
</dbReference>
<dbReference type="AlphaFoldDB" id="A0A3E0G5H5"/>
<evidence type="ECO:0000313" key="2">
    <source>
        <dbReference type="EMBL" id="REH18059.1"/>
    </source>
</evidence>
<dbReference type="RefSeq" id="WP_116182265.1">
    <property type="nucleotide sequence ID" value="NZ_CP144378.1"/>
</dbReference>
<keyword evidence="1" id="KW-0472">Membrane</keyword>
<sequence>MENQYETLQEQMLGRVIQQTQWRDAQEPGSDLAVLYQQRINKLTRTSLALQAITPQLLQLDEAIDAAFRRVRRASEALDKITVSRFLNTSAAGVIAAVVTVLALAQSWPAPIVVVMMAVSAVSAAAVWIMLRARLADRNELASAQGLLAELTMRRNQLLDATDGAAEEAVIAPPPAGVPSLFAQPRQVESVRLPT</sequence>
<evidence type="ECO:0000256" key="1">
    <source>
        <dbReference type="SAM" id="Phobius"/>
    </source>
</evidence>
<name>A0A3E0G5H5_9PSEU</name>
<comment type="caution">
    <text evidence="2">The sequence shown here is derived from an EMBL/GenBank/DDBJ whole genome shotgun (WGS) entry which is preliminary data.</text>
</comment>
<feature type="transmembrane region" description="Helical" evidence="1">
    <location>
        <begin position="111"/>
        <end position="131"/>
    </location>
</feature>
<accession>A0A3E0G5H5</accession>
<reference evidence="2 3" key="1">
    <citation type="submission" date="2018-08" db="EMBL/GenBank/DDBJ databases">
        <title>Genomic Encyclopedia of Archaeal and Bacterial Type Strains, Phase II (KMG-II): from individual species to whole genera.</title>
        <authorList>
            <person name="Goeker M."/>
        </authorList>
    </citation>
    <scope>NUCLEOTIDE SEQUENCE [LARGE SCALE GENOMIC DNA]</scope>
    <source>
        <strain evidence="2 3">DSM 45791</strain>
    </source>
</reference>
<gene>
    <name evidence="2" type="ORF">BCF44_13846</name>
</gene>
<evidence type="ECO:0000313" key="3">
    <source>
        <dbReference type="Proteomes" id="UP000256269"/>
    </source>
</evidence>
<keyword evidence="1" id="KW-0812">Transmembrane</keyword>
<keyword evidence="3" id="KW-1185">Reference proteome</keyword>